<feature type="region of interest" description="Disordered" evidence="1">
    <location>
        <begin position="1"/>
        <end position="34"/>
    </location>
</feature>
<feature type="compositionally biased region" description="Low complexity" evidence="1">
    <location>
        <begin position="16"/>
        <end position="34"/>
    </location>
</feature>
<accession>A0AAJ8JV91</accession>
<dbReference type="Proteomes" id="UP000094043">
    <property type="component" value="Chromosome 5"/>
</dbReference>
<sequence length="237" mass="27297">MTYQTLTSHPQTQVFSPQDPQTSPSQSLSTSTTSHSIVAVEHSLASESDYCYQQGSMDSSPGQAQLQTTYYHTQRHETKLFQQHRPIENHHIQAHQLQQFVQQGNNLEQKDDLVQEEGEFDPTAPITMFNSKTELEAEWDQIQKEIVPFLQDFATEALSSTFDVILQLHYIFHQLETCAQRELRQGVQMIEEEEQKQEAARKVITDFSNEMKRAAEVLKRFGNKRNTPKLNSNPSIE</sequence>
<dbReference type="GeneID" id="91088447"/>
<protein>
    <submittedName>
        <fullName evidence="2">Uncharacterized protein</fullName>
    </submittedName>
</protein>
<reference evidence="2" key="1">
    <citation type="submission" date="2016-06" db="EMBL/GenBank/DDBJ databases">
        <authorList>
            <person name="Cuomo C."/>
            <person name="Litvintseva A."/>
            <person name="Heitman J."/>
            <person name="Chen Y."/>
            <person name="Sun S."/>
            <person name="Springer D."/>
            <person name="Dromer F."/>
            <person name="Young S."/>
            <person name="Zeng Q."/>
            <person name="Chapman S."/>
            <person name="Gujja S."/>
            <person name="Saif S."/>
            <person name="Birren B."/>
        </authorList>
    </citation>
    <scope>NUCLEOTIDE SEQUENCE</scope>
    <source>
        <strain evidence="2">CBS 7841</strain>
    </source>
</reference>
<reference evidence="2" key="3">
    <citation type="submission" date="2024-01" db="EMBL/GenBank/DDBJ databases">
        <authorList>
            <person name="Coelho M.A."/>
            <person name="David-Palma M."/>
            <person name="Shea T."/>
            <person name="Sun S."/>
            <person name="Cuomo C.A."/>
            <person name="Heitman J."/>
        </authorList>
    </citation>
    <scope>NUCLEOTIDE SEQUENCE</scope>
    <source>
        <strain evidence="2">CBS 7841</strain>
    </source>
</reference>
<organism evidence="2 3">
    <name type="scientific">Cryptococcus depauperatus CBS 7841</name>
    <dbReference type="NCBI Taxonomy" id="1295531"/>
    <lineage>
        <taxon>Eukaryota</taxon>
        <taxon>Fungi</taxon>
        <taxon>Dikarya</taxon>
        <taxon>Basidiomycota</taxon>
        <taxon>Agaricomycotina</taxon>
        <taxon>Tremellomycetes</taxon>
        <taxon>Tremellales</taxon>
        <taxon>Cryptococcaceae</taxon>
        <taxon>Cryptococcus</taxon>
    </lineage>
</organism>
<name>A0AAJ8JV91_9TREE</name>
<keyword evidence="3" id="KW-1185">Reference proteome</keyword>
<dbReference type="AlphaFoldDB" id="A0AAJ8JV91"/>
<evidence type="ECO:0000313" key="3">
    <source>
        <dbReference type="Proteomes" id="UP000094043"/>
    </source>
</evidence>
<feature type="compositionally biased region" description="Polar residues" evidence="1">
    <location>
        <begin position="1"/>
        <end position="15"/>
    </location>
</feature>
<dbReference type="KEGG" id="cdep:91088447"/>
<reference evidence="2" key="2">
    <citation type="journal article" date="2022" name="Elife">
        <title>Obligate sexual reproduction of a homothallic fungus closely related to the Cryptococcus pathogenic species complex.</title>
        <authorList>
            <person name="Passer A.R."/>
            <person name="Clancey S.A."/>
            <person name="Shea T."/>
            <person name="David-Palma M."/>
            <person name="Averette A.F."/>
            <person name="Boekhout T."/>
            <person name="Porcel B.M."/>
            <person name="Nowrousian M."/>
            <person name="Cuomo C.A."/>
            <person name="Sun S."/>
            <person name="Heitman J."/>
            <person name="Coelho M.A."/>
        </authorList>
    </citation>
    <scope>NUCLEOTIDE SEQUENCE</scope>
    <source>
        <strain evidence="2">CBS 7841</strain>
    </source>
</reference>
<evidence type="ECO:0000313" key="2">
    <source>
        <dbReference type="EMBL" id="WVN89021.1"/>
    </source>
</evidence>
<evidence type="ECO:0000256" key="1">
    <source>
        <dbReference type="SAM" id="MobiDB-lite"/>
    </source>
</evidence>
<gene>
    <name evidence="2" type="ORF">L203_104237</name>
</gene>
<dbReference type="RefSeq" id="XP_066069721.1">
    <property type="nucleotide sequence ID" value="XM_066213624.1"/>
</dbReference>
<dbReference type="EMBL" id="CP143788">
    <property type="protein sequence ID" value="WVN89021.1"/>
    <property type="molecule type" value="Genomic_DNA"/>
</dbReference>
<proteinExistence type="predicted"/>